<dbReference type="SUPFAM" id="SSF48452">
    <property type="entry name" value="TPR-like"/>
    <property type="match status" value="1"/>
</dbReference>
<dbReference type="AlphaFoldDB" id="A0A238ZXA1"/>
<dbReference type="InterPro" id="IPR052558">
    <property type="entry name" value="Siderophore_Hydrolase_D"/>
</dbReference>
<dbReference type="PANTHER" id="PTHR40841">
    <property type="entry name" value="SIDEROPHORE TRIACETYLFUSARININE C ESTERASE"/>
    <property type="match status" value="1"/>
</dbReference>
<evidence type="ECO:0000256" key="2">
    <source>
        <dbReference type="ARBA" id="ARBA00022801"/>
    </source>
</evidence>
<evidence type="ECO:0000256" key="3">
    <source>
        <dbReference type="PROSITE-ProRule" id="PRU00339"/>
    </source>
</evidence>
<dbReference type="InterPro" id="IPR019734">
    <property type="entry name" value="TPR_rpt"/>
</dbReference>
<keyword evidence="4" id="KW-0732">Signal</keyword>
<dbReference type="GO" id="GO:0016788">
    <property type="term" value="F:hydrolase activity, acting on ester bonds"/>
    <property type="evidence" value="ECO:0007669"/>
    <property type="project" value="TreeGrafter"/>
</dbReference>
<organism evidence="5 6">
    <name type="scientific">Dokdonia pacifica</name>
    <dbReference type="NCBI Taxonomy" id="1627892"/>
    <lineage>
        <taxon>Bacteria</taxon>
        <taxon>Pseudomonadati</taxon>
        <taxon>Bacteroidota</taxon>
        <taxon>Flavobacteriia</taxon>
        <taxon>Flavobacteriales</taxon>
        <taxon>Flavobacteriaceae</taxon>
        <taxon>Dokdonia</taxon>
    </lineage>
</organism>
<sequence>MGINHFMTRVLVCIGFICINFCAMAQFSQNKDNELILGTVDSLFSKTLNEQREIWVHLPEKIEDGKKYPVIYVLDGRGHFHTVTGILKLLEKWNLPKSIVVGISNTDRTRDFTPTNVPFQRGHKSETSGGAANFLTFIEKELKPFVESKYPIDTMSTIIGHSTGGLFVLYTYTHHPDVFDNYLAIDPSLWWDKEKLVKQSEKLLSTSTYQNKPLYVAVANSVGVDTVKVRKLRSEPTEMLRANLNFHDILVKNKGHIEFTWDYQGSEDHGSVVVPGMYNGLRSLFSWYPFPERWRFNTPKAYTAEELTTPFYTHFEELSKRFKREVKPDWQFINDVGFFIVTSHKLPKKAQAYLEMNLKYYPEESKSYVAMGDYYVMIKKKDEAISHFEKAIAIDGNKEAQEKLKKLKK</sequence>
<name>A0A238ZXA1_9FLAO</name>
<dbReference type="Gene3D" id="3.40.50.1820">
    <property type="entry name" value="alpha/beta hydrolase"/>
    <property type="match status" value="1"/>
</dbReference>
<evidence type="ECO:0000256" key="1">
    <source>
        <dbReference type="ARBA" id="ARBA00005622"/>
    </source>
</evidence>
<dbReference type="Proteomes" id="UP000198379">
    <property type="component" value="Unassembled WGS sequence"/>
</dbReference>
<protein>
    <submittedName>
        <fullName evidence="5">Uncharacterized protein</fullName>
    </submittedName>
</protein>
<keyword evidence="2" id="KW-0378">Hydrolase</keyword>
<evidence type="ECO:0000256" key="4">
    <source>
        <dbReference type="SAM" id="SignalP"/>
    </source>
</evidence>
<evidence type="ECO:0000313" key="6">
    <source>
        <dbReference type="Proteomes" id="UP000198379"/>
    </source>
</evidence>
<dbReference type="InterPro" id="IPR011990">
    <property type="entry name" value="TPR-like_helical_dom_sf"/>
</dbReference>
<reference evidence="5 6" key="1">
    <citation type="submission" date="2017-06" db="EMBL/GenBank/DDBJ databases">
        <authorList>
            <person name="Kim H.J."/>
            <person name="Triplett B.A."/>
        </authorList>
    </citation>
    <scope>NUCLEOTIDE SEQUENCE [LARGE SCALE GENOMIC DNA]</scope>
    <source>
        <strain evidence="5 6">DSM 25597</strain>
    </source>
</reference>
<proteinExistence type="inferred from homology"/>
<feature type="signal peptide" evidence="4">
    <location>
        <begin position="1"/>
        <end position="25"/>
    </location>
</feature>
<keyword evidence="3" id="KW-0802">TPR repeat</keyword>
<dbReference type="PROSITE" id="PS50005">
    <property type="entry name" value="TPR"/>
    <property type="match status" value="1"/>
</dbReference>
<feature type="chain" id="PRO_5013031669" evidence="4">
    <location>
        <begin position="26"/>
        <end position="409"/>
    </location>
</feature>
<dbReference type="InterPro" id="IPR000801">
    <property type="entry name" value="Esterase-like"/>
</dbReference>
<dbReference type="Pfam" id="PF00756">
    <property type="entry name" value="Esterase"/>
    <property type="match status" value="1"/>
</dbReference>
<accession>A0A238ZXA1</accession>
<keyword evidence="6" id="KW-1185">Reference proteome</keyword>
<evidence type="ECO:0000313" key="5">
    <source>
        <dbReference type="EMBL" id="SNR88027.1"/>
    </source>
</evidence>
<dbReference type="SUPFAM" id="SSF53474">
    <property type="entry name" value="alpha/beta-Hydrolases"/>
    <property type="match status" value="1"/>
</dbReference>
<dbReference type="EMBL" id="FZNY01000004">
    <property type="protein sequence ID" value="SNR88027.1"/>
    <property type="molecule type" value="Genomic_DNA"/>
</dbReference>
<feature type="repeat" description="TPR" evidence="3">
    <location>
        <begin position="365"/>
        <end position="398"/>
    </location>
</feature>
<dbReference type="InterPro" id="IPR029058">
    <property type="entry name" value="AB_hydrolase_fold"/>
</dbReference>
<dbReference type="PANTHER" id="PTHR40841:SF2">
    <property type="entry name" value="SIDEROPHORE-DEGRADING ESTERASE (EUROFUNG)"/>
    <property type="match status" value="1"/>
</dbReference>
<gene>
    <name evidence="5" type="ORF">SAMN06265376_1047</name>
</gene>
<comment type="similarity">
    <text evidence="1">Belongs to the esterase D family.</text>
</comment>